<dbReference type="AlphaFoldDB" id="A0A6C0JDV3"/>
<organism evidence="1">
    <name type="scientific">viral metagenome</name>
    <dbReference type="NCBI Taxonomy" id="1070528"/>
    <lineage>
        <taxon>unclassified sequences</taxon>
        <taxon>metagenomes</taxon>
        <taxon>organismal metagenomes</taxon>
    </lineage>
</organism>
<name>A0A6C0JDV3_9ZZZZ</name>
<dbReference type="EMBL" id="MN740367">
    <property type="protein sequence ID" value="QHU02916.1"/>
    <property type="molecule type" value="Genomic_DNA"/>
</dbReference>
<accession>A0A6C0JDV3</accession>
<protein>
    <submittedName>
        <fullName evidence="1">Uncharacterized protein</fullName>
    </submittedName>
</protein>
<evidence type="ECO:0000313" key="1">
    <source>
        <dbReference type="EMBL" id="QHU02916.1"/>
    </source>
</evidence>
<proteinExistence type="predicted"/>
<sequence>MKIFPNYPNTSGSRVSQRRINKQKDAVINILKTKEPAIRKAFKQLAKRYSKNPKIELHMDMAIEKVKNAQVTYESEYLHGESDNYRMWIPAAKMNDVYLMGTILHEALHYICTFDGKDICSENEHYVMRLLGDDC</sequence>
<reference evidence="1" key="1">
    <citation type="journal article" date="2020" name="Nature">
        <title>Giant virus diversity and host interactions through global metagenomics.</title>
        <authorList>
            <person name="Schulz F."/>
            <person name="Roux S."/>
            <person name="Paez-Espino D."/>
            <person name="Jungbluth S."/>
            <person name="Walsh D.A."/>
            <person name="Denef V.J."/>
            <person name="McMahon K.D."/>
            <person name="Konstantinidis K.T."/>
            <person name="Eloe-Fadrosh E.A."/>
            <person name="Kyrpides N.C."/>
            <person name="Woyke T."/>
        </authorList>
    </citation>
    <scope>NUCLEOTIDE SEQUENCE</scope>
    <source>
        <strain evidence="1">GVMAG-M-3300025890-48</strain>
    </source>
</reference>